<dbReference type="PANTHER" id="PTHR43115">
    <property type="entry name" value="DEHYDROGENASE/REDUCTASE SDR FAMILY MEMBER 11"/>
    <property type="match status" value="1"/>
</dbReference>
<dbReference type="Pfam" id="PF00106">
    <property type="entry name" value="adh_short"/>
    <property type="match status" value="1"/>
</dbReference>
<evidence type="ECO:0000313" key="4">
    <source>
        <dbReference type="EMBL" id="BDR56819.1"/>
    </source>
</evidence>
<dbReference type="RefSeq" id="WP_317695334.1">
    <property type="nucleotide sequence ID" value="NZ_AP026801.1"/>
</dbReference>
<evidence type="ECO:0000256" key="3">
    <source>
        <dbReference type="RuleBase" id="RU000363"/>
    </source>
</evidence>
<sequence length="246" mass="26526">MTIKDKVVVITGASSGIGAASAKLLLKSGAHLVLGARRTERLQLLTEGFEKQAIFQKTDVREQNSVQSLIDLAVNTFGRIDVLFNNAGIMPIANLSANHHDEWESMIQTNVMGVLNGISAVIPVMHKQGSGQIITTDSVAGHVVFPGYAVYCGTKFAVRAIMDGLRKEEHSNGIKTTIISPGASDTELYRSNPDPVMANGLIESWHENDDSSLKPEDVAEALLYAIDTPQHVNVNEILVRPLGQGD</sequence>
<evidence type="ECO:0000256" key="2">
    <source>
        <dbReference type="ARBA" id="ARBA00023002"/>
    </source>
</evidence>
<dbReference type="SUPFAM" id="SSF51735">
    <property type="entry name" value="NAD(P)-binding Rossmann-fold domains"/>
    <property type="match status" value="1"/>
</dbReference>
<dbReference type="FunFam" id="3.40.50.720:FF:000047">
    <property type="entry name" value="NADP-dependent L-serine/L-allo-threonine dehydrogenase"/>
    <property type="match status" value="1"/>
</dbReference>
<gene>
    <name evidence="4" type="ORF">KIMC2_13810</name>
</gene>
<dbReference type="PROSITE" id="PS00061">
    <property type="entry name" value="ADH_SHORT"/>
    <property type="match status" value="1"/>
</dbReference>
<dbReference type="EMBL" id="AP026801">
    <property type="protein sequence ID" value="BDR56819.1"/>
    <property type="molecule type" value="Genomic_DNA"/>
</dbReference>
<comment type="similarity">
    <text evidence="1 3">Belongs to the short-chain dehydrogenases/reductases (SDR) family.</text>
</comment>
<dbReference type="InterPro" id="IPR020904">
    <property type="entry name" value="Sc_DH/Rdtase_CS"/>
</dbReference>
<reference evidence="4 5" key="1">
    <citation type="journal article" date="2023" name="Microbiol. Spectr.">
        <title>Symbiosis of Carpenter Bees with Uncharacterized Lactic Acid Bacteria Showing NAD Auxotrophy.</title>
        <authorList>
            <person name="Kawasaki S."/>
            <person name="Ozawa K."/>
            <person name="Mori T."/>
            <person name="Yamamoto A."/>
            <person name="Ito M."/>
            <person name="Ohkuma M."/>
            <person name="Sakamoto M."/>
            <person name="Matsutani M."/>
        </authorList>
    </citation>
    <scope>NUCLEOTIDE SEQUENCE [LARGE SCALE GENOMIC DNA]</scope>
    <source>
        <strain evidence="4 5">KimC2</strain>
    </source>
</reference>
<proteinExistence type="inferred from homology"/>
<dbReference type="PRINTS" id="PR00081">
    <property type="entry name" value="GDHRDH"/>
</dbReference>
<dbReference type="InterPro" id="IPR036291">
    <property type="entry name" value="NAD(P)-bd_dom_sf"/>
</dbReference>
<keyword evidence="2" id="KW-0560">Oxidoreductase</keyword>
<dbReference type="AlphaFoldDB" id="A0AAU9CS80"/>
<dbReference type="Proteomes" id="UP001321804">
    <property type="component" value="Chromosome"/>
</dbReference>
<dbReference type="KEGG" id="xak:KIMC2_13810"/>
<evidence type="ECO:0000256" key="1">
    <source>
        <dbReference type="ARBA" id="ARBA00006484"/>
    </source>
</evidence>
<dbReference type="PRINTS" id="PR00080">
    <property type="entry name" value="SDRFAMILY"/>
</dbReference>
<keyword evidence="5" id="KW-1185">Reference proteome</keyword>
<evidence type="ECO:0000313" key="5">
    <source>
        <dbReference type="Proteomes" id="UP001321804"/>
    </source>
</evidence>
<dbReference type="GO" id="GO:0016616">
    <property type="term" value="F:oxidoreductase activity, acting on the CH-OH group of donors, NAD or NADP as acceptor"/>
    <property type="evidence" value="ECO:0007669"/>
    <property type="project" value="UniProtKB-ARBA"/>
</dbReference>
<dbReference type="PANTHER" id="PTHR43115:SF4">
    <property type="entry name" value="DEHYDROGENASE_REDUCTASE SDR FAMILY MEMBER 11"/>
    <property type="match status" value="1"/>
</dbReference>
<organism evidence="4 5">
    <name type="scientific">Xylocopilactobacillus apis</name>
    <dbReference type="NCBI Taxonomy" id="2932183"/>
    <lineage>
        <taxon>Bacteria</taxon>
        <taxon>Bacillati</taxon>
        <taxon>Bacillota</taxon>
        <taxon>Bacilli</taxon>
        <taxon>Lactobacillales</taxon>
        <taxon>Lactobacillaceae</taxon>
        <taxon>Xylocopilactobacillus</taxon>
    </lineage>
</organism>
<dbReference type="InterPro" id="IPR002347">
    <property type="entry name" value="SDR_fam"/>
</dbReference>
<protein>
    <submittedName>
        <fullName evidence="4">Oxidoreductase</fullName>
    </submittedName>
</protein>
<accession>A0AAU9CS80</accession>
<dbReference type="Gene3D" id="3.40.50.720">
    <property type="entry name" value="NAD(P)-binding Rossmann-like Domain"/>
    <property type="match status" value="1"/>
</dbReference>
<name>A0AAU9CS80_9LACO</name>